<dbReference type="OrthoDB" id="1870484at2759"/>
<dbReference type="GO" id="GO:0046983">
    <property type="term" value="F:protein dimerization activity"/>
    <property type="evidence" value="ECO:0007669"/>
    <property type="project" value="InterPro"/>
</dbReference>
<dbReference type="OMA" id="YDIERIH"/>
<dbReference type="Gene3D" id="4.10.280.10">
    <property type="entry name" value="Helix-loop-helix DNA-binding domain"/>
    <property type="match status" value="1"/>
</dbReference>
<dbReference type="STRING" id="49390.A0A068TVW9"/>
<sequence>MQAGNLKPRIPRGVTERHRRQQMKNLYSKLASLLLPPASEVNLPLPALLDYSLTHVKNLKERIQELEAKKEKFKGQIGSSTADFVLQAVKIIEKGPILEVNLETGLHKRFILPEVISILEEGGAQVLSASYATLTDRVLYTISSEASSPRIGIETSRLHERLKALAGTGCFFCSL</sequence>
<evidence type="ECO:0000256" key="4">
    <source>
        <dbReference type="ARBA" id="ARBA00023242"/>
    </source>
</evidence>
<proteinExistence type="predicted"/>
<keyword evidence="5" id="KW-0175">Coiled coil</keyword>
<gene>
    <name evidence="7" type="ORF">GSCOC_T00032026001</name>
</gene>
<comment type="subcellular location">
    <subcellularLocation>
        <location evidence="1">Nucleus</location>
    </subcellularLocation>
</comment>
<keyword evidence="3" id="KW-0804">Transcription</keyword>
<dbReference type="AlphaFoldDB" id="A0A068TVW9"/>
<keyword evidence="4" id="KW-0539">Nucleus</keyword>
<dbReference type="PhylomeDB" id="A0A068TVW9"/>
<dbReference type="InterPro" id="IPR015660">
    <property type="entry name" value="MASH1/Ascl1a-like"/>
</dbReference>
<keyword evidence="8" id="KW-1185">Reference proteome</keyword>
<dbReference type="GO" id="GO:0000977">
    <property type="term" value="F:RNA polymerase II transcription regulatory region sequence-specific DNA binding"/>
    <property type="evidence" value="ECO:0007669"/>
    <property type="project" value="TreeGrafter"/>
</dbReference>
<dbReference type="Proteomes" id="UP000295252">
    <property type="component" value="Chromosome III"/>
</dbReference>
<dbReference type="PANTHER" id="PTHR13935:SF118">
    <property type="entry name" value="BHLH DOMAIN-CONTAINING PROTEIN"/>
    <property type="match status" value="1"/>
</dbReference>
<dbReference type="InterPro" id="IPR011598">
    <property type="entry name" value="bHLH_dom"/>
</dbReference>
<dbReference type="EMBL" id="HG739089">
    <property type="protein sequence ID" value="CDP00167.1"/>
    <property type="molecule type" value="Genomic_DNA"/>
</dbReference>
<reference evidence="8" key="1">
    <citation type="journal article" date="2014" name="Science">
        <title>The coffee genome provides insight into the convergent evolution of caffeine biosynthesis.</title>
        <authorList>
            <person name="Denoeud F."/>
            <person name="Carretero-Paulet L."/>
            <person name="Dereeper A."/>
            <person name="Droc G."/>
            <person name="Guyot R."/>
            <person name="Pietrella M."/>
            <person name="Zheng C."/>
            <person name="Alberti A."/>
            <person name="Anthony F."/>
            <person name="Aprea G."/>
            <person name="Aury J.M."/>
            <person name="Bento P."/>
            <person name="Bernard M."/>
            <person name="Bocs S."/>
            <person name="Campa C."/>
            <person name="Cenci A."/>
            <person name="Combes M.C."/>
            <person name="Crouzillat D."/>
            <person name="Da Silva C."/>
            <person name="Daddiego L."/>
            <person name="De Bellis F."/>
            <person name="Dussert S."/>
            <person name="Garsmeur O."/>
            <person name="Gayraud T."/>
            <person name="Guignon V."/>
            <person name="Jahn K."/>
            <person name="Jamilloux V."/>
            <person name="Joet T."/>
            <person name="Labadie K."/>
            <person name="Lan T."/>
            <person name="Leclercq J."/>
            <person name="Lepelley M."/>
            <person name="Leroy T."/>
            <person name="Li L.T."/>
            <person name="Librado P."/>
            <person name="Lopez L."/>
            <person name="Munoz A."/>
            <person name="Noel B."/>
            <person name="Pallavicini A."/>
            <person name="Perrotta G."/>
            <person name="Poncet V."/>
            <person name="Pot D."/>
            <person name="Priyono X."/>
            <person name="Rigoreau M."/>
            <person name="Rouard M."/>
            <person name="Rozas J."/>
            <person name="Tranchant-Dubreuil C."/>
            <person name="VanBuren R."/>
            <person name="Zhang Q."/>
            <person name="Andrade A.C."/>
            <person name="Argout X."/>
            <person name="Bertrand B."/>
            <person name="de Kochko A."/>
            <person name="Graziosi G."/>
            <person name="Henry R.J."/>
            <person name="Jayarama X."/>
            <person name="Ming R."/>
            <person name="Nagai C."/>
            <person name="Rounsley S."/>
            <person name="Sankoff D."/>
            <person name="Giuliano G."/>
            <person name="Albert V.A."/>
            <person name="Wincker P."/>
            <person name="Lashermes P."/>
        </authorList>
    </citation>
    <scope>NUCLEOTIDE SEQUENCE [LARGE SCALE GENOMIC DNA]</scope>
    <source>
        <strain evidence="8">cv. DH200-94</strain>
    </source>
</reference>
<organism evidence="7 8">
    <name type="scientific">Coffea canephora</name>
    <name type="common">Robusta coffee</name>
    <dbReference type="NCBI Taxonomy" id="49390"/>
    <lineage>
        <taxon>Eukaryota</taxon>
        <taxon>Viridiplantae</taxon>
        <taxon>Streptophyta</taxon>
        <taxon>Embryophyta</taxon>
        <taxon>Tracheophyta</taxon>
        <taxon>Spermatophyta</taxon>
        <taxon>Magnoliopsida</taxon>
        <taxon>eudicotyledons</taxon>
        <taxon>Gunneridae</taxon>
        <taxon>Pentapetalae</taxon>
        <taxon>asterids</taxon>
        <taxon>lamiids</taxon>
        <taxon>Gentianales</taxon>
        <taxon>Rubiaceae</taxon>
        <taxon>Ixoroideae</taxon>
        <taxon>Gardenieae complex</taxon>
        <taxon>Bertiereae - Coffeeae clade</taxon>
        <taxon>Coffeeae</taxon>
        <taxon>Coffea</taxon>
    </lineage>
</organism>
<accession>A0A068TVW9</accession>
<evidence type="ECO:0000256" key="3">
    <source>
        <dbReference type="ARBA" id="ARBA00023163"/>
    </source>
</evidence>
<dbReference type="PANTHER" id="PTHR13935">
    <property type="entry name" value="ACHAETE-SCUTE TRANSCRIPTION FACTOR-RELATED"/>
    <property type="match status" value="1"/>
</dbReference>
<name>A0A068TVW9_COFCA</name>
<dbReference type="Gramene" id="CDP00167">
    <property type="protein sequence ID" value="CDP00167"/>
    <property type="gene ID" value="GSCOC_T00032026001"/>
</dbReference>
<keyword evidence="2" id="KW-0805">Transcription regulation</keyword>
<dbReference type="InterPro" id="IPR036638">
    <property type="entry name" value="HLH_DNA-bd_sf"/>
</dbReference>
<dbReference type="FunCoup" id="A0A068TVW9">
    <property type="interactions" value="53"/>
</dbReference>
<dbReference type="SUPFAM" id="SSF47459">
    <property type="entry name" value="HLH, helix-loop-helix DNA-binding domain"/>
    <property type="match status" value="1"/>
</dbReference>
<dbReference type="PROSITE" id="PS50888">
    <property type="entry name" value="BHLH"/>
    <property type="match status" value="1"/>
</dbReference>
<feature type="domain" description="BHLH" evidence="6">
    <location>
        <begin position="7"/>
        <end position="59"/>
    </location>
</feature>
<dbReference type="InParanoid" id="A0A068TVW9"/>
<evidence type="ECO:0000313" key="7">
    <source>
        <dbReference type="EMBL" id="CDP00167.1"/>
    </source>
</evidence>
<evidence type="ECO:0000256" key="5">
    <source>
        <dbReference type="SAM" id="Coils"/>
    </source>
</evidence>
<evidence type="ECO:0000256" key="2">
    <source>
        <dbReference type="ARBA" id="ARBA00023015"/>
    </source>
</evidence>
<protein>
    <recommendedName>
        <fullName evidence="6">BHLH domain-containing protein</fullName>
    </recommendedName>
</protein>
<feature type="coiled-coil region" evidence="5">
    <location>
        <begin position="49"/>
        <end position="76"/>
    </location>
</feature>
<evidence type="ECO:0000259" key="6">
    <source>
        <dbReference type="PROSITE" id="PS50888"/>
    </source>
</evidence>
<dbReference type="GO" id="GO:0000981">
    <property type="term" value="F:DNA-binding transcription factor activity, RNA polymerase II-specific"/>
    <property type="evidence" value="ECO:0007669"/>
    <property type="project" value="TreeGrafter"/>
</dbReference>
<evidence type="ECO:0000256" key="1">
    <source>
        <dbReference type="ARBA" id="ARBA00004123"/>
    </source>
</evidence>
<evidence type="ECO:0000313" key="8">
    <source>
        <dbReference type="Proteomes" id="UP000295252"/>
    </source>
</evidence>
<dbReference type="GO" id="GO:0090575">
    <property type="term" value="C:RNA polymerase II transcription regulator complex"/>
    <property type="evidence" value="ECO:0007669"/>
    <property type="project" value="TreeGrafter"/>
</dbReference>